<keyword evidence="1" id="KW-0732">Signal</keyword>
<feature type="domain" description="Outer membrane protein beta-barrel" evidence="2">
    <location>
        <begin position="22"/>
        <end position="221"/>
    </location>
</feature>
<gene>
    <name evidence="3" type="ORF">IAD18_05460</name>
</gene>
<protein>
    <submittedName>
        <fullName evidence="3">PorT family protein</fullName>
    </submittedName>
</protein>
<evidence type="ECO:0000256" key="1">
    <source>
        <dbReference type="SAM" id="SignalP"/>
    </source>
</evidence>
<proteinExistence type="predicted"/>
<evidence type="ECO:0000259" key="2">
    <source>
        <dbReference type="Pfam" id="PF13568"/>
    </source>
</evidence>
<reference evidence="3" key="2">
    <citation type="journal article" date="2021" name="PeerJ">
        <title>Extensive microbial diversity within the chicken gut microbiome revealed by metagenomics and culture.</title>
        <authorList>
            <person name="Gilroy R."/>
            <person name="Ravi A."/>
            <person name="Getino M."/>
            <person name="Pursley I."/>
            <person name="Horton D.L."/>
            <person name="Alikhan N.F."/>
            <person name="Baker D."/>
            <person name="Gharbi K."/>
            <person name="Hall N."/>
            <person name="Watson M."/>
            <person name="Adriaenssens E.M."/>
            <person name="Foster-Nyarko E."/>
            <person name="Jarju S."/>
            <person name="Secka A."/>
            <person name="Antonio M."/>
            <person name="Oren A."/>
            <person name="Chaudhuri R.R."/>
            <person name="La Ragione R."/>
            <person name="Hildebrand F."/>
            <person name="Pallen M.J."/>
        </authorList>
    </citation>
    <scope>NUCLEOTIDE SEQUENCE</scope>
    <source>
        <strain evidence="3">17073</strain>
    </source>
</reference>
<organism evidence="3 4">
    <name type="scientific">Candidatus Limisoma intestinavium</name>
    <dbReference type="NCBI Taxonomy" id="2840856"/>
    <lineage>
        <taxon>Bacteria</taxon>
        <taxon>Pseudomonadati</taxon>
        <taxon>Bacteroidota</taxon>
        <taxon>Bacteroidia</taxon>
        <taxon>Bacteroidales</taxon>
        <taxon>Candidatus Limisoma</taxon>
    </lineage>
</organism>
<evidence type="ECO:0000313" key="4">
    <source>
        <dbReference type="Proteomes" id="UP000824076"/>
    </source>
</evidence>
<feature type="signal peptide" evidence="1">
    <location>
        <begin position="1"/>
        <end position="22"/>
    </location>
</feature>
<name>A0A9D1IN47_9BACT</name>
<dbReference type="AlphaFoldDB" id="A0A9D1IN47"/>
<sequence>MKKIFLTLAVLSAAVLPSTLCAQSFVDKSAPDSYLNFGVRVGLTSSNLSTDIPEIGENSNFSWRNGFTAGVAVDINFRNYFSIQPGFFFENRSHNYTLIEHDPVSQSLKNEIGHTRYYAFTVPVLASFHFNLTGNLRWNVELGPYFSFGTGDGKDEVEQIFVSVPAGAAGVYTCTTGKRDYYGDGDWQHRSFDWGLKIGTGIRLLDHFTFHIHYQRGFRNASANYRQNWEMFNKNWTFAVGYDF</sequence>
<dbReference type="InterPro" id="IPR025665">
    <property type="entry name" value="Beta-barrel_OMP_2"/>
</dbReference>
<accession>A0A9D1IN47</accession>
<dbReference type="EMBL" id="DVMS01000154">
    <property type="protein sequence ID" value="HIU39094.1"/>
    <property type="molecule type" value="Genomic_DNA"/>
</dbReference>
<dbReference type="Proteomes" id="UP000824076">
    <property type="component" value="Unassembled WGS sequence"/>
</dbReference>
<reference evidence="3" key="1">
    <citation type="submission" date="2020-10" db="EMBL/GenBank/DDBJ databases">
        <authorList>
            <person name="Gilroy R."/>
        </authorList>
    </citation>
    <scope>NUCLEOTIDE SEQUENCE</scope>
    <source>
        <strain evidence="3">17073</strain>
    </source>
</reference>
<dbReference type="Pfam" id="PF13568">
    <property type="entry name" value="OMP_b-brl_2"/>
    <property type="match status" value="1"/>
</dbReference>
<evidence type="ECO:0000313" key="3">
    <source>
        <dbReference type="EMBL" id="HIU39094.1"/>
    </source>
</evidence>
<comment type="caution">
    <text evidence="3">The sequence shown here is derived from an EMBL/GenBank/DDBJ whole genome shotgun (WGS) entry which is preliminary data.</text>
</comment>
<feature type="chain" id="PRO_5039381260" evidence="1">
    <location>
        <begin position="23"/>
        <end position="244"/>
    </location>
</feature>